<sequence>MQSIEDIYNEMLSWNNLISYGYLDFQEYNDHGSLTMDDIYGHTDVIYPNYFDISEIAKLAINFSYSTRNKNYQIANTTPILFTIPKNDKTRRPLKFPNLYSYCLLVSQLIAHKDRIIKDLAKDKESTSNFFGRSPYKYENSKNIQNKLLIGHKFYYKTDFSNFFHSFYTHAIAWLIDEKSNAKIDHNDIDKNGNCNWGNLLDHLIRSEQSGETHGVPTGTLATRIIMEECMSYFDQEIKNNLQSNCTGITFHRYVDDIIFGFDHNEQLAAIKKILANITQKYEITLNDKKTKLVTFDEINRNSNLKGFFYDLSQKIEVNKILNSNSISNSSNVILYRLIKQLNSFKPDTIKHTLDKFYIELNTEILAGVKGAAKLGLRSLTFFIKGLNEKSYILLDNDCRYLVLSALIDRDNRIDPNLQSTFIDKILQLVFSDSRLMLPFIQLLDVIQLKEKEIKNNIVTDYLQSNWDKNKFQEQVKFYLTNNLHQEAYATLLLCSKLNFNIITPIFSFIEKAVDKEYVNIDDFNIIFFIHNFVLNLDLFSEKDINAFLNMLEKLLKTDKNLYPEQVFTQAHWLIRYYLLFEDSNNIDFHNVIVKFYKTHSQFQTQNMSYDYFIRRYNSSIINSKGKSLPLKKCFLNVNQFYKKLLDNKIQIIKL</sequence>
<evidence type="ECO:0000313" key="2">
    <source>
        <dbReference type="EMBL" id="OXC23622.1"/>
    </source>
</evidence>
<name>A0A854PMI7_9LACO</name>
<comment type="caution">
    <text evidence="2">The sequence shown here is derived from an EMBL/GenBank/DDBJ whole genome shotgun (WGS) entry which is preliminary data.</text>
</comment>
<protein>
    <recommendedName>
        <fullName evidence="1">Reverse transcriptase domain-containing protein</fullName>
    </recommendedName>
</protein>
<evidence type="ECO:0000259" key="1">
    <source>
        <dbReference type="PROSITE" id="PS50878"/>
    </source>
</evidence>
<reference evidence="2 3" key="1">
    <citation type="submission" date="2016-05" db="EMBL/GenBank/DDBJ databases">
        <authorList>
            <person name="Johnson T.J."/>
            <person name="Youmans B.P."/>
            <person name="Case K.A."/>
        </authorList>
    </citation>
    <scope>NUCLEOTIDE SEQUENCE [LARGE SCALE GENOMIC DNA]</scope>
    <source>
        <strain evidence="2 3">UMNLC6</strain>
    </source>
</reference>
<proteinExistence type="predicted"/>
<dbReference type="InterPro" id="IPR043502">
    <property type="entry name" value="DNA/RNA_pol_sf"/>
</dbReference>
<evidence type="ECO:0000313" key="3">
    <source>
        <dbReference type="Proteomes" id="UP000198437"/>
    </source>
</evidence>
<dbReference type="RefSeq" id="WP_180707024.1">
    <property type="nucleotide sequence ID" value="NZ_LYQV01000007.1"/>
</dbReference>
<dbReference type="CDD" id="cd01646">
    <property type="entry name" value="RT_Bac_retron_I"/>
    <property type="match status" value="1"/>
</dbReference>
<dbReference type="Pfam" id="PF00078">
    <property type="entry name" value="RVT_1"/>
    <property type="match status" value="1"/>
</dbReference>
<dbReference type="Proteomes" id="UP000198437">
    <property type="component" value="Unassembled WGS sequence"/>
</dbReference>
<organism evidence="2 3">
    <name type="scientific">Lactobacillus crispatus</name>
    <dbReference type="NCBI Taxonomy" id="47770"/>
    <lineage>
        <taxon>Bacteria</taxon>
        <taxon>Bacillati</taxon>
        <taxon>Bacillota</taxon>
        <taxon>Bacilli</taxon>
        <taxon>Lactobacillales</taxon>
        <taxon>Lactobacillaceae</taxon>
        <taxon>Lactobacillus</taxon>
    </lineage>
</organism>
<feature type="domain" description="Reverse transcriptase" evidence="1">
    <location>
        <begin position="65"/>
        <end position="310"/>
    </location>
</feature>
<dbReference type="AlphaFoldDB" id="A0A854PMI7"/>
<gene>
    <name evidence="2" type="ORF">AYP82_06265</name>
</gene>
<dbReference type="SUPFAM" id="SSF56672">
    <property type="entry name" value="DNA/RNA polymerases"/>
    <property type="match status" value="1"/>
</dbReference>
<accession>A0A854PMI7</accession>
<dbReference type="EMBL" id="LYQW01000006">
    <property type="protein sequence ID" value="OXC23622.1"/>
    <property type="molecule type" value="Genomic_DNA"/>
</dbReference>
<dbReference type="InterPro" id="IPR000477">
    <property type="entry name" value="RT_dom"/>
</dbReference>
<dbReference type="PROSITE" id="PS50878">
    <property type="entry name" value="RT_POL"/>
    <property type="match status" value="1"/>
</dbReference>